<reference evidence="2" key="1">
    <citation type="submission" date="2021-03" db="EMBL/GenBank/DDBJ databases">
        <title>Draft genome sequence of rust myrtle Austropuccinia psidii MF-1, a brazilian biotype.</title>
        <authorList>
            <person name="Quecine M.C."/>
            <person name="Pachon D.M.R."/>
            <person name="Bonatelli M.L."/>
            <person name="Correr F.H."/>
            <person name="Franceschini L.M."/>
            <person name="Leite T.F."/>
            <person name="Margarido G.R.A."/>
            <person name="Almeida C.A."/>
            <person name="Ferrarezi J.A."/>
            <person name="Labate C.A."/>
        </authorList>
    </citation>
    <scope>NUCLEOTIDE SEQUENCE</scope>
    <source>
        <strain evidence="2">MF-1</strain>
    </source>
</reference>
<feature type="region of interest" description="Disordered" evidence="1">
    <location>
        <begin position="1"/>
        <end position="58"/>
    </location>
</feature>
<organism evidence="2 3">
    <name type="scientific">Austropuccinia psidii MF-1</name>
    <dbReference type="NCBI Taxonomy" id="1389203"/>
    <lineage>
        <taxon>Eukaryota</taxon>
        <taxon>Fungi</taxon>
        <taxon>Dikarya</taxon>
        <taxon>Basidiomycota</taxon>
        <taxon>Pucciniomycotina</taxon>
        <taxon>Pucciniomycetes</taxon>
        <taxon>Pucciniales</taxon>
        <taxon>Sphaerophragmiaceae</taxon>
        <taxon>Austropuccinia</taxon>
    </lineage>
</organism>
<evidence type="ECO:0000313" key="3">
    <source>
        <dbReference type="Proteomes" id="UP000765509"/>
    </source>
</evidence>
<evidence type="ECO:0000313" key="2">
    <source>
        <dbReference type="EMBL" id="MBW0534412.1"/>
    </source>
</evidence>
<dbReference type="AlphaFoldDB" id="A0A9Q3FAC1"/>
<accession>A0A9Q3FAC1</accession>
<proteinExistence type="predicted"/>
<name>A0A9Q3FAC1_9BASI</name>
<dbReference type="EMBL" id="AVOT02039367">
    <property type="protein sequence ID" value="MBW0534412.1"/>
    <property type="molecule type" value="Genomic_DNA"/>
</dbReference>
<feature type="compositionally biased region" description="Pro residues" evidence="1">
    <location>
        <begin position="76"/>
        <end position="88"/>
    </location>
</feature>
<evidence type="ECO:0000256" key="1">
    <source>
        <dbReference type="SAM" id="MobiDB-lite"/>
    </source>
</evidence>
<comment type="caution">
    <text evidence="2">The sequence shown here is derived from an EMBL/GenBank/DDBJ whole genome shotgun (WGS) entry which is preliminary data.</text>
</comment>
<feature type="region of interest" description="Disordered" evidence="1">
    <location>
        <begin position="76"/>
        <end position="110"/>
    </location>
</feature>
<gene>
    <name evidence="2" type="ORF">O181_074127</name>
</gene>
<sequence>MPGPSGTQWCKALSCEPSQHDEPPIPAPSPSSKPPEDVATCEPEREEGPTQSMGEPFACPATPRLVIIINDTPVGCPTPTPVPSPDLPPIAAENPTASSPPGAELLSFLQ</sequence>
<dbReference type="Proteomes" id="UP000765509">
    <property type="component" value="Unassembled WGS sequence"/>
</dbReference>
<keyword evidence="3" id="KW-1185">Reference proteome</keyword>
<protein>
    <submittedName>
        <fullName evidence="2">Uncharacterized protein</fullName>
    </submittedName>
</protein>
<feature type="compositionally biased region" description="Pro residues" evidence="1">
    <location>
        <begin position="24"/>
        <end position="33"/>
    </location>
</feature>